<keyword evidence="7" id="KW-1185">Reference proteome</keyword>
<keyword evidence="4" id="KW-0560">Oxidoreductase</keyword>
<dbReference type="InterPro" id="IPR050741">
    <property type="entry name" value="Acyl-CoA_dehydrogenase"/>
</dbReference>
<comment type="caution">
    <text evidence="6">The sequence shown here is derived from an EMBL/GenBank/DDBJ whole genome shotgun (WGS) entry which is preliminary data.</text>
</comment>
<evidence type="ECO:0000256" key="3">
    <source>
        <dbReference type="ARBA" id="ARBA00022827"/>
    </source>
</evidence>
<evidence type="ECO:0000256" key="4">
    <source>
        <dbReference type="ARBA" id="ARBA00023002"/>
    </source>
</evidence>
<dbReference type="InterPro" id="IPR046373">
    <property type="entry name" value="Acyl-CoA_Oxase/DH_mid-dom_sf"/>
</dbReference>
<gene>
    <name evidence="6" type="ORF">RFI_16189</name>
</gene>
<feature type="domain" description="Acyl-CoA dehydrogenase/oxidase C-terminal" evidence="5">
    <location>
        <begin position="166"/>
        <end position="215"/>
    </location>
</feature>
<accession>X6N509</accession>
<reference evidence="6 7" key="1">
    <citation type="journal article" date="2013" name="Curr. Biol.">
        <title>The Genome of the Foraminiferan Reticulomyxa filosa.</title>
        <authorList>
            <person name="Glockner G."/>
            <person name="Hulsmann N."/>
            <person name="Schleicher M."/>
            <person name="Noegel A.A."/>
            <person name="Eichinger L."/>
            <person name="Gallinger C."/>
            <person name="Pawlowski J."/>
            <person name="Sierra R."/>
            <person name="Euteneuer U."/>
            <person name="Pillet L."/>
            <person name="Moustafa A."/>
            <person name="Platzer M."/>
            <person name="Groth M."/>
            <person name="Szafranski K."/>
            <person name="Schliwa M."/>
        </authorList>
    </citation>
    <scope>NUCLEOTIDE SEQUENCE [LARGE SCALE GENOMIC DNA]</scope>
</reference>
<dbReference type="InterPro" id="IPR009100">
    <property type="entry name" value="AcylCoA_DH/oxidase_NM_dom_sf"/>
</dbReference>
<dbReference type="SUPFAM" id="SSF47203">
    <property type="entry name" value="Acyl-CoA dehydrogenase C-terminal domain-like"/>
    <property type="match status" value="1"/>
</dbReference>
<dbReference type="EMBL" id="ASPP01012018">
    <property type="protein sequence ID" value="ETO21013.1"/>
    <property type="molecule type" value="Genomic_DNA"/>
</dbReference>
<dbReference type="GO" id="GO:0003995">
    <property type="term" value="F:acyl-CoA dehydrogenase activity"/>
    <property type="evidence" value="ECO:0007669"/>
    <property type="project" value="TreeGrafter"/>
</dbReference>
<dbReference type="Gene3D" id="2.40.110.10">
    <property type="entry name" value="Butyryl-CoA Dehydrogenase, subunit A, domain 2"/>
    <property type="match status" value="1"/>
</dbReference>
<dbReference type="Gene3D" id="1.20.140.10">
    <property type="entry name" value="Butyryl-CoA Dehydrogenase, subunit A, domain 3"/>
    <property type="match status" value="1"/>
</dbReference>
<name>X6N509_RETFI</name>
<dbReference type="Pfam" id="PF00441">
    <property type="entry name" value="Acyl-CoA_dh_1"/>
    <property type="match status" value="1"/>
</dbReference>
<protein>
    <recommendedName>
        <fullName evidence="5">Acyl-CoA dehydrogenase/oxidase C-terminal domain-containing protein</fullName>
    </recommendedName>
</protein>
<keyword evidence="3" id="KW-0274">FAD</keyword>
<dbReference type="InterPro" id="IPR009075">
    <property type="entry name" value="AcylCo_DH/oxidase_C"/>
</dbReference>
<dbReference type="PANTHER" id="PTHR48083">
    <property type="entry name" value="MEDIUM-CHAIN SPECIFIC ACYL-COA DEHYDROGENASE, MITOCHONDRIAL-RELATED"/>
    <property type="match status" value="1"/>
</dbReference>
<dbReference type="SUPFAM" id="SSF56645">
    <property type="entry name" value="Acyl-CoA dehydrogenase NM domain-like"/>
    <property type="match status" value="1"/>
</dbReference>
<dbReference type="OrthoDB" id="10254877at2759"/>
<evidence type="ECO:0000313" key="7">
    <source>
        <dbReference type="Proteomes" id="UP000023152"/>
    </source>
</evidence>
<dbReference type="GO" id="GO:0033539">
    <property type="term" value="P:fatty acid beta-oxidation using acyl-CoA dehydrogenase"/>
    <property type="evidence" value="ECO:0007669"/>
    <property type="project" value="TreeGrafter"/>
</dbReference>
<evidence type="ECO:0000256" key="2">
    <source>
        <dbReference type="ARBA" id="ARBA00022630"/>
    </source>
</evidence>
<dbReference type="Proteomes" id="UP000023152">
    <property type="component" value="Unassembled WGS sequence"/>
</dbReference>
<comment type="similarity">
    <text evidence="1">Belongs to the acyl-CoA dehydrogenase family.</text>
</comment>
<evidence type="ECO:0000313" key="6">
    <source>
        <dbReference type="EMBL" id="ETO21013.1"/>
    </source>
</evidence>
<organism evidence="6 7">
    <name type="scientific">Reticulomyxa filosa</name>
    <dbReference type="NCBI Taxonomy" id="46433"/>
    <lineage>
        <taxon>Eukaryota</taxon>
        <taxon>Sar</taxon>
        <taxon>Rhizaria</taxon>
        <taxon>Retaria</taxon>
        <taxon>Foraminifera</taxon>
        <taxon>Monothalamids</taxon>
        <taxon>Reticulomyxidae</taxon>
        <taxon>Reticulomyxa</taxon>
    </lineage>
</organism>
<evidence type="ECO:0000256" key="1">
    <source>
        <dbReference type="ARBA" id="ARBA00009347"/>
    </source>
</evidence>
<dbReference type="GO" id="GO:0005737">
    <property type="term" value="C:cytoplasm"/>
    <property type="evidence" value="ECO:0007669"/>
    <property type="project" value="TreeGrafter"/>
</dbReference>
<keyword evidence="2" id="KW-0285">Flavoprotein</keyword>
<evidence type="ECO:0000259" key="5">
    <source>
        <dbReference type="Pfam" id="PF00441"/>
    </source>
</evidence>
<dbReference type="InterPro" id="IPR036250">
    <property type="entry name" value="AcylCo_DH-like_C"/>
</dbReference>
<sequence>AVRTGGPGIFGISLLLIERGPGVTTTRLPLQGHDTSATAYIIFKNVRVPKANIIGVENQGFLPIMHNFNNERFGIIATAISLAKVCVDESIAMHEQERHLVCFYYMNIIFNVWTKKLLTKKKKKKLRSIFDSTSILAVHCLMEWCAYRLNQTPFGSSDNALIKDLGLLKVQATQCVEYCAREARQIFGGRAYIRGGRAAKVERVYRDVSALAIYGYAQHLNFNM</sequence>
<proteinExistence type="inferred from homology"/>
<dbReference type="AlphaFoldDB" id="X6N509"/>
<feature type="non-terminal residue" evidence="6">
    <location>
        <position position="1"/>
    </location>
</feature>
<dbReference type="PANTHER" id="PTHR48083:SF28">
    <property type="entry name" value="ACYL-COA DEHYDROGENASE FAMILY PROTEIN (AFU_ORTHOLOGUE AFUA_6G10880)-RELATED"/>
    <property type="match status" value="1"/>
</dbReference>